<reference evidence="1" key="1">
    <citation type="submission" date="2019-02" db="EMBL/GenBank/DDBJ databases">
        <authorList>
            <person name="Pothier F.J."/>
        </authorList>
    </citation>
    <scope>NUCLEOTIDE SEQUENCE</scope>
    <source>
        <strain evidence="1">CI-1B</strain>
    </source>
</reference>
<dbReference type="EMBL" id="CAADFC020000004">
    <property type="protein sequence ID" value="VIO66477.1"/>
    <property type="molecule type" value="Genomic_DNA"/>
</dbReference>
<dbReference type="Proteomes" id="UP000328092">
    <property type="component" value="Unassembled WGS sequence"/>
</dbReference>
<dbReference type="Pfam" id="PF11533">
    <property type="entry name" value="AtzH-like"/>
    <property type="match status" value="1"/>
</dbReference>
<dbReference type="SUPFAM" id="SSF54427">
    <property type="entry name" value="NTF2-like"/>
    <property type="match status" value="1"/>
</dbReference>
<gene>
    <name evidence="1" type="ORF">CI1B_15990</name>
</gene>
<dbReference type="OrthoDB" id="9791198at2"/>
<evidence type="ECO:0000313" key="1">
    <source>
        <dbReference type="EMBL" id="VIO66477.1"/>
    </source>
</evidence>
<dbReference type="InterPro" id="IPR024507">
    <property type="entry name" value="AtzH-like"/>
</dbReference>
<comment type="caution">
    <text evidence="1">The sequence shown here is derived from an EMBL/GenBank/DDBJ whole genome shotgun (WGS) entry which is preliminary data.</text>
</comment>
<protein>
    <recommendedName>
        <fullName evidence="3">DUF4440 domain-containing protein</fullName>
    </recommendedName>
</protein>
<keyword evidence="2" id="KW-1185">Reference proteome</keyword>
<dbReference type="InterPro" id="IPR032710">
    <property type="entry name" value="NTF2-like_dom_sf"/>
</dbReference>
<evidence type="ECO:0000313" key="2">
    <source>
        <dbReference type="Proteomes" id="UP000328092"/>
    </source>
</evidence>
<dbReference type="NCBIfam" id="NF033625">
    <property type="entry name" value="HpxZ"/>
    <property type="match status" value="1"/>
</dbReference>
<organism evidence="1 2">
    <name type="scientific">Bradyrhizobium ivorense</name>
    <dbReference type="NCBI Taxonomy" id="2511166"/>
    <lineage>
        <taxon>Bacteria</taxon>
        <taxon>Pseudomonadati</taxon>
        <taxon>Pseudomonadota</taxon>
        <taxon>Alphaproteobacteria</taxon>
        <taxon>Hyphomicrobiales</taxon>
        <taxon>Nitrobacteraceae</taxon>
        <taxon>Bradyrhizobium</taxon>
    </lineage>
</organism>
<dbReference type="AlphaFoldDB" id="A0A508SZP2"/>
<proteinExistence type="predicted"/>
<dbReference type="RefSeq" id="WP_139858306.1">
    <property type="nucleotide sequence ID" value="NZ_CAADFC020000004.1"/>
</dbReference>
<sequence length="129" mass="14862">MDIDLPDVLAEVTAQFERYEKALVTNDVAVLDELFRNDKRTLRYGIGENLYGYEEIMAFRAARSPVGLMRRIDRTVITTYGRDTAIASTLFYRDSTPGRVGRQMQTWMRFPEGWRIVAAHVSVIDEPRA</sequence>
<accession>A0A508SZP2</accession>
<dbReference type="Gene3D" id="3.10.450.50">
    <property type="match status" value="1"/>
</dbReference>
<evidence type="ECO:0008006" key="3">
    <source>
        <dbReference type="Google" id="ProtNLM"/>
    </source>
</evidence>
<name>A0A508SZP2_9BRAD</name>